<name>A0A9D1J0Z8_9FIRM</name>
<reference evidence="1" key="1">
    <citation type="submission" date="2020-10" db="EMBL/GenBank/DDBJ databases">
        <authorList>
            <person name="Gilroy R."/>
        </authorList>
    </citation>
    <scope>NUCLEOTIDE SEQUENCE</scope>
    <source>
        <strain evidence="1">ChiSjej1B19-7085</strain>
    </source>
</reference>
<comment type="caution">
    <text evidence="1">The sequence shown here is derived from an EMBL/GenBank/DDBJ whole genome shotgun (WGS) entry which is preliminary data.</text>
</comment>
<accession>A0A9D1J0Z8</accession>
<evidence type="ECO:0000313" key="1">
    <source>
        <dbReference type="EMBL" id="HIR57111.1"/>
    </source>
</evidence>
<proteinExistence type="predicted"/>
<dbReference type="EMBL" id="DVHF01000064">
    <property type="protein sequence ID" value="HIR57111.1"/>
    <property type="molecule type" value="Genomic_DNA"/>
</dbReference>
<evidence type="ECO:0000313" key="2">
    <source>
        <dbReference type="Proteomes" id="UP000886785"/>
    </source>
</evidence>
<dbReference type="AlphaFoldDB" id="A0A9D1J0Z8"/>
<gene>
    <name evidence="1" type="ORF">IAA54_05530</name>
</gene>
<dbReference type="Proteomes" id="UP000886785">
    <property type="component" value="Unassembled WGS sequence"/>
</dbReference>
<reference evidence="1" key="2">
    <citation type="journal article" date="2021" name="PeerJ">
        <title>Extensive microbial diversity within the chicken gut microbiome revealed by metagenomics and culture.</title>
        <authorList>
            <person name="Gilroy R."/>
            <person name="Ravi A."/>
            <person name="Getino M."/>
            <person name="Pursley I."/>
            <person name="Horton D.L."/>
            <person name="Alikhan N.F."/>
            <person name="Baker D."/>
            <person name="Gharbi K."/>
            <person name="Hall N."/>
            <person name="Watson M."/>
            <person name="Adriaenssens E.M."/>
            <person name="Foster-Nyarko E."/>
            <person name="Jarju S."/>
            <person name="Secka A."/>
            <person name="Antonio M."/>
            <person name="Oren A."/>
            <person name="Chaudhuri R.R."/>
            <person name="La Ragione R."/>
            <person name="Hildebrand F."/>
            <person name="Pallen M.J."/>
        </authorList>
    </citation>
    <scope>NUCLEOTIDE SEQUENCE</scope>
    <source>
        <strain evidence="1">ChiSjej1B19-7085</strain>
    </source>
</reference>
<protein>
    <submittedName>
        <fullName evidence="1">Uncharacterized protein</fullName>
    </submittedName>
</protein>
<sequence length="50" mass="5380">MKLYKKEAASGAANTESGRTENFANVSIFSLEEFSGNVKSRILSRKGAIA</sequence>
<organism evidence="1 2">
    <name type="scientific">Candidatus Gallacutalibacter pullicola</name>
    <dbReference type="NCBI Taxonomy" id="2840830"/>
    <lineage>
        <taxon>Bacteria</taxon>
        <taxon>Bacillati</taxon>
        <taxon>Bacillota</taxon>
        <taxon>Clostridia</taxon>
        <taxon>Eubacteriales</taxon>
        <taxon>Candidatus Gallacutalibacter</taxon>
    </lineage>
</organism>